<dbReference type="PANTHER" id="PTHR23523:SF2">
    <property type="entry name" value="2-NITROIMIDAZOLE TRANSPORTER"/>
    <property type="match status" value="1"/>
</dbReference>
<protein>
    <submittedName>
        <fullName evidence="5">MFS transporter</fullName>
    </submittedName>
</protein>
<feature type="transmembrane region" description="Helical" evidence="4">
    <location>
        <begin position="218"/>
        <end position="240"/>
    </location>
</feature>
<feature type="transmembrane region" description="Helical" evidence="4">
    <location>
        <begin position="82"/>
        <end position="103"/>
    </location>
</feature>
<name>A0A0N1EQ83_9GAMM</name>
<comment type="caution">
    <text evidence="5">The sequence shown here is derived from an EMBL/GenBank/DDBJ whole genome shotgun (WGS) entry which is preliminary data.</text>
</comment>
<keyword evidence="3 4" id="KW-0472">Membrane</keyword>
<gene>
    <name evidence="5" type="ORF">ADS77_15755</name>
</gene>
<keyword evidence="2 4" id="KW-1133">Transmembrane helix</keyword>
<feature type="transmembrane region" description="Helical" evidence="4">
    <location>
        <begin position="374"/>
        <end position="393"/>
    </location>
</feature>
<feature type="transmembrane region" description="Helical" evidence="4">
    <location>
        <begin position="284"/>
        <end position="303"/>
    </location>
</feature>
<evidence type="ECO:0000313" key="6">
    <source>
        <dbReference type="Proteomes" id="UP000037848"/>
    </source>
</evidence>
<feature type="transmembrane region" description="Helical" evidence="4">
    <location>
        <begin position="109"/>
        <end position="127"/>
    </location>
</feature>
<dbReference type="InterPro" id="IPR036259">
    <property type="entry name" value="MFS_trans_sf"/>
</dbReference>
<evidence type="ECO:0000256" key="1">
    <source>
        <dbReference type="ARBA" id="ARBA00022692"/>
    </source>
</evidence>
<feature type="transmembrane region" description="Helical" evidence="4">
    <location>
        <begin position="260"/>
        <end position="277"/>
    </location>
</feature>
<dbReference type="SUPFAM" id="SSF103473">
    <property type="entry name" value="MFS general substrate transporter"/>
    <property type="match status" value="1"/>
</dbReference>
<sequence>MMLVLYSTPANRTLFSSAILILGIFFIAANLRAPVTGIAPVLDQIILAFSLTPTQAGMLTTLPLIAFALASPMAASLAKKQGLEISLFIALLLIGAGLSSRLIDSASALYFGTAIIGVGIAIGNVLLPSLIKRDFPHKVAVMTSSYVLAMGIFGGSYSALIIPLADYKNMGWQLALACYGLLTIVSLVIWLPQLKLHTKPDKALLNNTNSIKVWRQPLAWQITLLLGLNSFFTYIMIGWLPSILIEGGHCAQQAGALQGSFQVASAIPGIILIPLLAKLKDQRLLTCILALLAACCSLGLLYLPEFASIWSITLGFCSGACFILGLSFISLRTHDSRQATSLSGMAQCFGYLLAASGPILAGSLHSHFGSWSTTLWLCALASGLCAIFGYLGGRNVTMPNNV</sequence>
<keyword evidence="1 4" id="KW-0812">Transmembrane</keyword>
<dbReference type="InterPro" id="IPR052524">
    <property type="entry name" value="MFS_Cyanate_Porter"/>
</dbReference>
<feature type="transmembrane region" description="Helical" evidence="4">
    <location>
        <begin position="349"/>
        <end position="368"/>
    </location>
</feature>
<keyword evidence="6" id="KW-1185">Reference proteome</keyword>
<evidence type="ECO:0000256" key="4">
    <source>
        <dbReference type="SAM" id="Phobius"/>
    </source>
</evidence>
<dbReference type="Gene3D" id="1.20.1250.20">
    <property type="entry name" value="MFS general substrate transporter like domains"/>
    <property type="match status" value="1"/>
</dbReference>
<dbReference type="OrthoDB" id="5317164at2"/>
<dbReference type="EMBL" id="LHPH01000020">
    <property type="protein sequence ID" value="KPH60763.1"/>
    <property type="molecule type" value="Genomic_DNA"/>
</dbReference>
<feature type="transmembrane region" description="Helical" evidence="4">
    <location>
        <begin position="139"/>
        <end position="165"/>
    </location>
</feature>
<dbReference type="AlphaFoldDB" id="A0A0N1EQ83"/>
<feature type="transmembrane region" description="Helical" evidence="4">
    <location>
        <begin position="171"/>
        <end position="192"/>
    </location>
</feature>
<proteinExistence type="predicted"/>
<dbReference type="PANTHER" id="PTHR23523">
    <property type="match status" value="1"/>
</dbReference>
<reference evidence="5 6" key="1">
    <citation type="submission" date="2015-08" db="EMBL/GenBank/DDBJ databases">
        <title>Draft Genome Sequence of Pseudoalteromonas porphyrae UCD-SED14.</title>
        <authorList>
            <person name="Coil D.A."/>
            <person name="Jospin G."/>
            <person name="Lee R.D."/>
            <person name="Eisen J.A."/>
        </authorList>
    </citation>
    <scope>NUCLEOTIDE SEQUENCE [LARGE SCALE GENOMIC DNA]</scope>
    <source>
        <strain evidence="5 6">UCD-SED14</strain>
    </source>
</reference>
<feature type="transmembrane region" description="Helical" evidence="4">
    <location>
        <begin position="45"/>
        <end position="70"/>
    </location>
</feature>
<organism evidence="5 6">
    <name type="scientific">Pseudoalteromonas porphyrae</name>
    <dbReference type="NCBI Taxonomy" id="187330"/>
    <lineage>
        <taxon>Bacteria</taxon>
        <taxon>Pseudomonadati</taxon>
        <taxon>Pseudomonadota</taxon>
        <taxon>Gammaproteobacteria</taxon>
        <taxon>Alteromonadales</taxon>
        <taxon>Pseudoalteromonadaceae</taxon>
        <taxon>Pseudoalteromonas</taxon>
    </lineage>
</organism>
<feature type="transmembrane region" description="Helical" evidence="4">
    <location>
        <begin position="12"/>
        <end position="33"/>
    </location>
</feature>
<evidence type="ECO:0000313" key="5">
    <source>
        <dbReference type="EMBL" id="KPH60763.1"/>
    </source>
</evidence>
<evidence type="ECO:0000256" key="3">
    <source>
        <dbReference type="ARBA" id="ARBA00023136"/>
    </source>
</evidence>
<dbReference type="PATRIC" id="fig|187330.3.peg.1587"/>
<dbReference type="Pfam" id="PF07690">
    <property type="entry name" value="MFS_1"/>
    <property type="match status" value="1"/>
</dbReference>
<dbReference type="GO" id="GO:0022857">
    <property type="term" value="F:transmembrane transporter activity"/>
    <property type="evidence" value="ECO:0007669"/>
    <property type="project" value="InterPro"/>
</dbReference>
<dbReference type="Proteomes" id="UP000037848">
    <property type="component" value="Unassembled WGS sequence"/>
</dbReference>
<feature type="transmembrane region" description="Helical" evidence="4">
    <location>
        <begin position="309"/>
        <end position="329"/>
    </location>
</feature>
<accession>A0A0N1EQ83</accession>
<dbReference type="InterPro" id="IPR011701">
    <property type="entry name" value="MFS"/>
</dbReference>
<dbReference type="STRING" id="187330.AMS58_16845"/>
<evidence type="ECO:0000256" key="2">
    <source>
        <dbReference type="ARBA" id="ARBA00022989"/>
    </source>
</evidence>